<dbReference type="GO" id="GO:0006744">
    <property type="term" value="P:ubiquinone biosynthetic process"/>
    <property type="evidence" value="ECO:0007669"/>
    <property type="project" value="UniProtKB-UniRule"/>
</dbReference>
<evidence type="ECO:0000256" key="1">
    <source>
        <dbReference type="ARBA" id="ARBA00001946"/>
    </source>
</evidence>
<dbReference type="GO" id="GO:0005743">
    <property type="term" value="C:mitochondrial inner membrane"/>
    <property type="evidence" value="ECO:0007669"/>
    <property type="project" value="UniProtKB-SubCell"/>
</dbReference>
<comment type="similarity">
    <text evidence="3 8">Belongs to the UbiA prenyltransferase family.</text>
</comment>
<evidence type="ECO:0000256" key="7">
    <source>
        <dbReference type="ARBA" id="ARBA00023136"/>
    </source>
</evidence>
<keyword evidence="6 8" id="KW-1133">Transmembrane helix</keyword>
<feature type="transmembrane region" description="Helical" evidence="8">
    <location>
        <begin position="210"/>
        <end position="230"/>
    </location>
</feature>
<evidence type="ECO:0000256" key="3">
    <source>
        <dbReference type="ARBA" id="ARBA00005985"/>
    </source>
</evidence>
<dbReference type="STRING" id="1173061.A0A0J9XCV8"/>
<dbReference type="InterPro" id="IPR044878">
    <property type="entry name" value="UbiA_sf"/>
</dbReference>
<evidence type="ECO:0000256" key="4">
    <source>
        <dbReference type="ARBA" id="ARBA00022679"/>
    </source>
</evidence>
<gene>
    <name evidence="8" type="primary">COQ2</name>
    <name evidence="9" type="ORF">BN980_GECA08s02331g</name>
</gene>
<keyword evidence="4 8" id="KW-0808">Transferase</keyword>
<comment type="catalytic activity">
    <reaction evidence="8">
        <text>an all-trans-polyprenyl diphosphate + 4-hydroxybenzoate = a 4-hydroxy-3-(all-trans-polyprenyl)benzoate + diphosphate</text>
        <dbReference type="Rhea" id="RHEA:44504"/>
        <dbReference type="Rhea" id="RHEA-COMP:9514"/>
        <dbReference type="Rhea" id="RHEA-COMP:9564"/>
        <dbReference type="ChEBI" id="CHEBI:17879"/>
        <dbReference type="ChEBI" id="CHEBI:33019"/>
        <dbReference type="ChEBI" id="CHEBI:58914"/>
        <dbReference type="ChEBI" id="CHEBI:78396"/>
        <dbReference type="EC" id="2.5.1.39"/>
    </reaction>
</comment>
<accession>A0A0J9XCV8</accession>
<dbReference type="Proteomes" id="UP000242525">
    <property type="component" value="Unassembled WGS sequence"/>
</dbReference>
<dbReference type="Pfam" id="PF01040">
    <property type="entry name" value="UbiA"/>
    <property type="match status" value="1"/>
</dbReference>
<name>A0A0J9XCV8_GEOCN</name>
<dbReference type="GO" id="GO:0008299">
    <property type="term" value="P:isoprenoid biosynthetic process"/>
    <property type="evidence" value="ECO:0007669"/>
    <property type="project" value="UniProtKB-UniRule"/>
</dbReference>
<evidence type="ECO:0000256" key="5">
    <source>
        <dbReference type="ARBA" id="ARBA00022692"/>
    </source>
</evidence>
<dbReference type="InterPro" id="IPR000537">
    <property type="entry name" value="UbiA_prenyltransferase"/>
</dbReference>
<feature type="transmembrane region" description="Helical" evidence="8">
    <location>
        <begin position="84"/>
        <end position="103"/>
    </location>
</feature>
<comment type="function">
    <text evidence="8">Catalyzes the prenylation of para-hydroxybenzoate (PHB) with an all-trans polyprenyl group. Mediates the second step in the final reaction sequence of coenzyme Q (CoQ) biosynthesis, which is the condensation of the polyisoprenoid side chain with PHB, generating the first membrane-bound Q intermediate.</text>
</comment>
<comment type="caution">
    <text evidence="9">The sequence shown here is derived from an EMBL/GenBank/DDBJ whole genome shotgun (WGS) entry which is preliminary data.</text>
</comment>
<dbReference type="EMBL" id="CCBN010000008">
    <property type="protein sequence ID" value="CDO54636.1"/>
    <property type="molecule type" value="Genomic_DNA"/>
</dbReference>
<keyword evidence="5 8" id="KW-0812">Transmembrane</keyword>
<feature type="transmembrane region" description="Helical" evidence="8">
    <location>
        <begin position="185"/>
        <end position="201"/>
    </location>
</feature>
<protein>
    <recommendedName>
        <fullName evidence="8">4-hydroxybenzoate polyprenyltransferase, mitochondrial</fullName>
        <shortName evidence="8">4-HB polyprenyltransferase</shortName>
        <ecNumber evidence="8">2.5.1.39</ecNumber>
    </recommendedName>
    <alternativeName>
        <fullName evidence="8">4-hydroxybenzoate hexaprenyltransferase</fullName>
    </alternativeName>
    <alternativeName>
        <fullName evidence="8">Para-hydroxybenzoate--polyprenyltransferase</fullName>
        <shortName evidence="8">PHB:PPT</shortName>
        <shortName evidence="8">PHB:polyprenyltransferase</shortName>
    </alternativeName>
</protein>
<reference evidence="9" key="1">
    <citation type="submission" date="2014-03" db="EMBL/GenBank/DDBJ databases">
        <authorList>
            <person name="Casaregola S."/>
        </authorList>
    </citation>
    <scope>NUCLEOTIDE SEQUENCE [LARGE SCALE GENOMIC DNA]</scope>
    <source>
        <strain evidence="9">CLIB 918</strain>
    </source>
</reference>
<keyword evidence="8" id="KW-0831">Ubiquinone biosynthesis</keyword>
<dbReference type="UniPathway" id="UPA00232"/>
<keyword evidence="8" id="KW-0496">Mitochondrion</keyword>
<dbReference type="CDD" id="cd13959">
    <property type="entry name" value="PT_UbiA_COQ2"/>
    <property type="match status" value="1"/>
</dbReference>
<dbReference type="InterPro" id="IPR039653">
    <property type="entry name" value="Prenyltransferase"/>
</dbReference>
<sequence>MLQVGLRTRYLRPAHSSVYSGFLSAKRWTTTSAPAPDHPELLQVSKDSPLLTMKGPMTYPQRFVRSLPNSMIPYAELMRLDKPVGTWLLYTPCTWAITMAAYSTGAPLGHTLSTLALFGVGSVIMRGAGCTINDILDRNLDNQVGRTITRPLARRAVTVPQAVTFLGAQCFAGLGILLSLPLDCFWLGAASLPFVFSYPLFKRFTYYPQAVLSLCFTWGALLGFPAMGVWNIPAMMTLHASAFAWCMTYDTIYAHQDKKFDILAGIKSTALKWGDKTKPILYGLTAAQISLLTASGVFGGMGGFFFAGVGVAAYRVLSMIRKVDLDNPDSCWKAFLSNINTGHYVFAGATLDYLGKIFGFF</sequence>
<dbReference type="GO" id="GO:0008412">
    <property type="term" value="F:4-hydroxybenzoate polyprenyltransferase activity"/>
    <property type="evidence" value="ECO:0007669"/>
    <property type="project" value="UniProtKB-EC"/>
</dbReference>
<comment type="cofactor">
    <cofactor evidence="1 8">
        <name>Mg(2+)</name>
        <dbReference type="ChEBI" id="CHEBI:18420"/>
    </cofactor>
</comment>
<keyword evidence="9" id="KW-0830">Ubiquinone</keyword>
<dbReference type="AlphaFoldDB" id="A0A0J9XCV8"/>
<comment type="pathway">
    <text evidence="8">Cofactor biosynthesis; ubiquinone biosynthesis.</text>
</comment>
<feature type="transmembrane region" description="Helical" evidence="8">
    <location>
        <begin position="157"/>
        <end position="179"/>
    </location>
</feature>
<dbReference type="PANTHER" id="PTHR11048:SF28">
    <property type="entry name" value="4-HYDROXYBENZOATE POLYPRENYLTRANSFERASE, MITOCHONDRIAL"/>
    <property type="match status" value="1"/>
</dbReference>
<dbReference type="PROSITE" id="PS00943">
    <property type="entry name" value="UBIA"/>
    <property type="match status" value="1"/>
</dbReference>
<dbReference type="NCBIfam" id="TIGR01474">
    <property type="entry name" value="ubiA_proteo"/>
    <property type="match status" value="1"/>
</dbReference>
<dbReference type="Gene3D" id="1.10.357.140">
    <property type="entry name" value="UbiA prenyltransferase"/>
    <property type="match status" value="1"/>
</dbReference>
<dbReference type="InterPro" id="IPR006370">
    <property type="entry name" value="HB_polyprenyltransferase-like"/>
</dbReference>
<feature type="transmembrane region" description="Helical" evidence="8">
    <location>
        <begin position="289"/>
        <end position="314"/>
    </location>
</feature>
<keyword evidence="10" id="KW-1185">Reference proteome</keyword>
<dbReference type="EC" id="2.5.1.39" evidence="8"/>
<comment type="subcellular location">
    <subcellularLocation>
        <location evidence="2">Membrane</location>
        <topology evidence="2">Multi-pass membrane protein</topology>
    </subcellularLocation>
    <subcellularLocation>
        <location evidence="8">Mitochondrion inner membrane</location>
        <topology evidence="8">Multi-pass membrane protein</topology>
        <orientation evidence="8">Matrix side</orientation>
    </subcellularLocation>
</comment>
<feature type="transmembrane region" description="Helical" evidence="8">
    <location>
        <begin position="115"/>
        <end position="136"/>
    </location>
</feature>
<dbReference type="HAMAP" id="MF_01635">
    <property type="entry name" value="UbiA"/>
    <property type="match status" value="1"/>
</dbReference>
<evidence type="ECO:0000313" key="9">
    <source>
        <dbReference type="EMBL" id="CDO54636.1"/>
    </source>
</evidence>
<evidence type="ECO:0000313" key="10">
    <source>
        <dbReference type="Proteomes" id="UP000242525"/>
    </source>
</evidence>
<keyword evidence="8" id="KW-0414">Isoprene biosynthesis</keyword>
<dbReference type="OrthoDB" id="18170at2759"/>
<evidence type="ECO:0000256" key="6">
    <source>
        <dbReference type="ARBA" id="ARBA00022989"/>
    </source>
</evidence>
<organism evidence="9 10">
    <name type="scientific">Geotrichum candidum</name>
    <name type="common">Oospora lactis</name>
    <name type="synonym">Dipodascus geotrichum</name>
    <dbReference type="NCBI Taxonomy" id="1173061"/>
    <lineage>
        <taxon>Eukaryota</taxon>
        <taxon>Fungi</taxon>
        <taxon>Dikarya</taxon>
        <taxon>Ascomycota</taxon>
        <taxon>Saccharomycotina</taxon>
        <taxon>Dipodascomycetes</taxon>
        <taxon>Dipodascales</taxon>
        <taxon>Dipodascaceae</taxon>
        <taxon>Geotrichum</taxon>
    </lineage>
</organism>
<evidence type="ECO:0000256" key="2">
    <source>
        <dbReference type="ARBA" id="ARBA00004141"/>
    </source>
</evidence>
<dbReference type="PANTHER" id="PTHR11048">
    <property type="entry name" value="PRENYLTRANSFERASES"/>
    <property type="match status" value="1"/>
</dbReference>
<proteinExistence type="inferred from homology"/>
<dbReference type="FunFam" id="1.10.357.140:FF:000003">
    <property type="entry name" value="4-hydroxybenzoate polyprenyltransferase, mitochondrial"/>
    <property type="match status" value="1"/>
</dbReference>
<keyword evidence="7 8" id="KW-0472">Membrane</keyword>
<evidence type="ECO:0000256" key="8">
    <source>
        <dbReference type="HAMAP-Rule" id="MF_03189"/>
    </source>
</evidence>
<dbReference type="InterPro" id="IPR030470">
    <property type="entry name" value="UbiA_prenylTrfase_CS"/>
</dbReference>
<keyword evidence="8" id="KW-0999">Mitochondrion inner membrane</keyword>